<dbReference type="STRING" id="84588.SYNW2398"/>
<accession>Q7TTS2</accession>
<organism evidence="1 2">
    <name type="scientific">Parasynechococcus marenigrum (strain WH8102)</name>
    <dbReference type="NCBI Taxonomy" id="84588"/>
    <lineage>
        <taxon>Bacteria</taxon>
        <taxon>Bacillati</taxon>
        <taxon>Cyanobacteriota</taxon>
        <taxon>Cyanophyceae</taxon>
        <taxon>Synechococcales</taxon>
        <taxon>Prochlorococcaceae</taxon>
        <taxon>Parasynechococcus</taxon>
        <taxon>Parasynechococcus marenigrum</taxon>
    </lineage>
</organism>
<dbReference type="Proteomes" id="UP000001422">
    <property type="component" value="Chromosome"/>
</dbReference>
<keyword evidence="2" id="KW-1185">Reference proteome</keyword>
<evidence type="ECO:0000313" key="1">
    <source>
        <dbReference type="EMBL" id="CAE08913.1"/>
    </source>
</evidence>
<reference evidence="1 2" key="1">
    <citation type="journal article" date="2003" name="Nature">
        <title>The genome of a motile marine Synechococcus.</title>
        <authorList>
            <person name="Palenik B."/>
            <person name="Brahamsha B."/>
            <person name="Larimer F."/>
            <person name="Land M."/>
            <person name="Hauser L."/>
            <person name="Chain P."/>
            <person name="Lamerdin J."/>
            <person name="Regala W."/>
            <person name="Allen E.A."/>
            <person name="McCarren J."/>
            <person name="Paulsen I."/>
            <person name="Dufresne A."/>
            <person name="Partensky F."/>
            <person name="Webb E."/>
            <person name="Waterbury J."/>
        </authorList>
    </citation>
    <scope>NUCLEOTIDE SEQUENCE [LARGE SCALE GENOMIC DNA]</scope>
    <source>
        <strain evidence="1 2">WH8102</strain>
    </source>
</reference>
<dbReference type="RefSeq" id="WP_011129251.1">
    <property type="nucleotide sequence ID" value="NC_005070.1"/>
</dbReference>
<dbReference type="AlphaFoldDB" id="Q7TTS2"/>
<dbReference type="EMBL" id="BX569695">
    <property type="protein sequence ID" value="CAE08913.1"/>
    <property type="molecule type" value="Genomic_DNA"/>
</dbReference>
<gene>
    <name evidence="1" type="ordered locus">SYNW2398</name>
</gene>
<dbReference type="KEGG" id="syw:SYNW2398"/>
<sequence>MDSADATGLQATLFDFAIGELVRQHRESFQPLWTVDSWVKLLIWLSLNCGCSGDEAGMARFVEALGPTVTTRMRRVFFERELEDLDLQVMADPAEQQVLVLPMGPGAPLDLDRAAAVIEQVQLQDHVLADRARWQQLDAVVAIPRLATAA</sequence>
<dbReference type="eggNOG" id="ENOG502ZXD2">
    <property type="taxonomic scope" value="Bacteria"/>
</dbReference>
<evidence type="ECO:0000313" key="2">
    <source>
        <dbReference type="Proteomes" id="UP000001422"/>
    </source>
</evidence>
<protein>
    <submittedName>
        <fullName evidence="1">Possible Protein phosphatase 2A regulatory B s</fullName>
    </submittedName>
</protein>
<name>Q7TTS2_PARMW</name>
<proteinExistence type="predicted"/>
<dbReference type="HOGENOM" id="CLU_1601874_0_0_3"/>